<feature type="region of interest" description="Disordered" evidence="1">
    <location>
        <begin position="187"/>
        <end position="224"/>
    </location>
</feature>
<reference evidence="3" key="1">
    <citation type="journal article" date="2019" name="Int. J. Syst. Evol. Microbiol.">
        <title>The Global Catalogue of Microorganisms (GCM) 10K type strain sequencing project: providing services to taxonomists for standard genome sequencing and annotation.</title>
        <authorList>
            <consortium name="The Broad Institute Genomics Platform"/>
            <consortium name="The Broad Institute Genome Sequencing Center for Infectious Disease"/>
            <person name="Wu L."/>
            <person name="Ma J."/>
        </authorList>
    </citation>
    <scope>NUCLEOTIDE SEQUENCE [LARGE SCALE GENOMIC DNA]</scope>
    <source>
        <strain evidence="3">JCM 16956</strain>
    </source>
</reference>
<protein>
    <submittedName>
        <fullName evidence="2">Uncharacterized protein</fullName>
    </submittedName>
</protein>
<feature type="region of interest" description="Disordered" evidence="1">
    <location>
        <begin position="126"/>
        <end position="148"/>
    </location>
</feature>
<comment type="caution">
    <text evidence="2">The sequence shown here is derived from an EMBL/GenBank/DDBJ whole genome shotgun (WGS) entry which is preliminary data.</text>
</comment>
<dbReference type="EMBL" id="BAABAJ010000029">
    <property type="protein sequence ID" value="GAA3939760.1"/>
    <property type="molecule type" value="Genomic_DNA"/>
</dbReference>
<proteinExistence type="predicted"/>
<sequence length="261" mass="25617">MSALKAPARAASSASWRTGVQPTLARSTFTSRTTSASTAAARFAVEGAEGVVLSGAGVVTAGFGASCVVGAAVGVRGARGVFGVLGGAGGVLRSVTAGVGFRAGAAEGVEDGVRGGVGVADGFVDGAADGDAARPPPGPVPESGPRAAPSVVAAEVRAAPPWVVSSGVRRDSTCRSLVAVPPVVKVSPPGSRPEATAMAPAATAAEAPSSPVRTGVPRRLRRVPLRRPSASAAYSSAAGAAPERRWRPICSAFLLSSLDLC</sequence>
<organism evidence="2 3">
    <name type="scientific">Streptomyces gulbargensis</name>
    <dbReference type="NCBI Taxonomy" id="364901"/>
    <lineage>
        <taxon>Bacteria</taxon>
        <taxon>Bacillati</taxon>
        <taxon>Actinomycetota</taxon>
        <taxon>Actinomycetes</taxon>
        <taxon>Kitasatosporales</taxon>
        <taxon>Streptomycetaceae</taxon>
        <taxon>Streptomyces</taxon>
    </lineage>
</organism>
<evidence type="ECO:0000256" key="1">
    <source>
        <dbReference type="SAM" id="MobiDB-lite"/>
    </source>
</evidence>
<feature type="compositionally biased region" description="Low complexity" evidence="1">
    <location>
        <begin position="187"/>
        <end position="215"/>
    </location>
</feature>
<accession>A0ABP7N853</accession>
<keyword evidence="3" id="KW-1185">Reference proteome</keyword>
<gene>
    <name evidence="2" type="ORF">GCM10022244_54920</name>
</gene>
<name>A0ABP7N853_9ACTN</name>
<evidence type="ECO:0000313" key="2">
    <source>
        <dbReference type="EMBL" id="GAA3939760.1"/>
    </source>
</evidence>
<dbReference type="Proteomes" id="UP001501000">
    <property type="component" value="Unassembled WGS sequence"/>
</dbReference>
<evidence type="ECO:0000313" key="3">
    <source>
        <dbReference type="Proteomes" id="UP001501000"/>
    </source>
</evidence>